<protein>
    <recommendedName>
        <fullName evidence="8">EamA domain-containing protein</fullName>
    </recommendedName>
</protein>
<dbReference type="OrthoDB" id="2017960at2759"/>
<feature type="transmembrane region" description="Helical" evidence="7">
    <location>
        <begin position="337"/>
        <end position="354"/>
    </location>
</feature>
<dbReference type="InterPro" id="IPR000620">
    <property type="entry name" value="EamA_dom"/>
</dbReference>
<evidence type="ECO:0000256" key="7">
    <source>
        <dbReference type="SAM" id="Phobius"/>
    </source>
</evidence>
<dbReference type="InterPro" id="IPR051258">
    <property type="entry name" value="Diverse_Substrate_Transporter"/>
</dbReference>
<evidence type="ECO:0000313" key="9">
    <source>
        <dbReference type="EMBL" id="EJK46030.1"/>
    </source>
</evidence>
<gene>
    <name evidence="9" type="ORF">THAOC_35325</name>
</gene>
<keyword evidence="5 7" id="KW-0472">Membrane</keyword>
<dbReference type="AlphaFoldDB" id="K0R1Y9"/>
<evidence type="ECO:0000256" key="6">
    <source>
        <dbReference type="SAM" id="MobiDB-lite"/>
    </source>
</evidence>
<dbReference type="Pfam" id="PF00892">
    <property type="entry name" value="EamA"/>
    <property type="match status" value="2"/>
</dbReference>
<keyword evidence="4 7" id="KW-1133">Transmembrane helix</keyword>
<keyword evidence="10" id="KW-1185">Reference proteome</keyword>
<dbReference type="eggNOG" id="ENOG502QPTR">
    <property type="taxonomic scope" value="Eukaryota"/>
</dbReference>
<feature type="region of interest" description="Disordered" evidence="6">
    <location>
        <begin position="25"/>
        <end position="67"/>
    </location>
</feature>
<feature type="transmembrane region" description="Helical" evidence="7">
    <location>
        <begin position="247"/>
        <end position="268"/>
    </location>
</feature>
<organism evidence="9 10">
    <name type="scientific">Thalassiosira oceanica</name>
    <name type="common">Marine diatom</name>
    <dbReference type="NCBI Taxonomy" id="159749"/>
    <lineage>
        <taxon>Eukaryota</taxon>
        <taxon>Sar</taxon>
        <taxon>Stramenopiles</taxon>
        <taxon>Ochrophyta</taxon>
        <taxon>Bacillariophyta</taxon>
        <taxon>Coscinodiscophyceae</taxon>
        <taxon>Thalassiosirophycidae</taxon>
        <taxon>Thalassiosirales</taxon>
        <taxon>Thalassiosiraceae</taxon>
        <taxon>Thalassiosira</taxon>
    </lineage>
</organism>
<comment type="subcellular location">
    <subcellularLocation>
        <location evidence="1">Cell membrane</location>
        <topology evidence="1">Multi-pass membrane protein</topology>
    </subcellularLocation>
</comment>
<comment type="caution">
    <text evidence="9">The sequence shown here is derived from an EMBL/GenBank/DDBJ whole genome shotgun (WGS) entry which is preliminary data.</text>
</comment>
<keyword evidence="2" id="KW-1003">Cell membrane</keyword>
<accession>K0R1Y9</accession>
<dbReference type="OMA" id="AMFILRM"/>
<feature type="transmembrane region" description="Helical" evidence="7">
    <location>
        <begin position="366"/>
        <end position="384"/>
    </location>
</feature>
<evidence type="ECO:0000259" key="8">
    <source>
        <dbReference type="Pfam" id="PF00892"/>
    </source>
</evidence>
<feature type="transmembrane region" description="Helical" evidence="7">
    <location>
        <begin position="305"/>
        <end position="325"/>
    </location>
</feature>
<keyword evidence="3 7" id="KW-0812">Transmembrane</keyword>
<feature type="transmembrane region" description="Helical" evidence="7">
    <location>
        <begin position="470"/>
        <end position="491"/>
    </location>
</feature>
<reference evidence="9 10" key="1">
    <citation type="journal article" date="2012" name="Genome Biol.">
        <title>Genome and low-iron response of an oceanic diatom adapted to chronic iron limitation.</title>
        <authorList>
            <person name="Lommer M."/>
            <person name="Specht M."/>
            <person name="Roy A.S."/>
            <person name="Kraemer L."/>
            <person name="Andreson R."/>
            <person name="Gutowska M.A."/>
            <person name="Wolf J."/>
            <person name="Bergner S.V."/>
            <person name="Schilhabel M.B."/>
            <person name="Klostermeier U.C."/>
            <person name="Beiko R.G."/>
            <person name="Rosenstiel P."/>
            <person name="Hippler M."/>
            <person name="Laroche J."/>
        </authorList>
    </citation>
    <scope>NUCLEOTIDE SEQUENCE [LARGE SCALE GENOMIC DNA]</scope>
    <source>
        <strain evidence="9 10">CCMP1005</strain>
    </source>
</reference>
<feature type="transmembrane region" description="Helical" evidence="7">
    <location>
        <begin position="280"/>
        <end position="298"/>
    </location>
</feature>
<feature type="domain" description="EamA" evidence="8">
    <location>
        <begin position="334"/>
        <end position="486"/>
    </location>
</feature>
<name>K0R1Y9_THAOC</name>
<evidence type="ECO:0000256" key="5">
    <source>
        <dbReference type="ARBA" id="ARBA00023136"/>
    </source>
</evidence>
<evidence type="ECO:0000256" key="4">
    <source>
        <dbReference type="ARBA" id="ARBA00022989"/>
    </source>
</evidence>
<dbReference type="InterPro" id="IPR037185">
    <property type="entry name" value="EmrE-like"/>
</dbReference>
<dbReference type="SUPFAM" id="SSF103481">
    <property type="entry name" value="Multidrug resistance efflux transporter EmrE"/>
    <property type="match status" value="2"/>
</dbReference>
<dbReference type="EMBL" id="AGNL01048056">
    <property type="protein sequence ID" value="EJK46030.1"/>
    <property type="molecule type" value="Genomic_DNA"/>
</dbReference>
<feature type="compositionally biased region" description="Low complexity" evidence="6">
    <location>
        <begin position="28"/>
        <end position="38"/>
    </location>
</feature>
<evidence type="ECO:0000256" key="1">
    <source>
        <dbReference type="ARBA" id="ARBA00004651"/>
    </source>
</evidence>
<evidence type="ECO:0000256" key="2">
    <source>
        <dbReference type="ARBA" id="ARBA00022475"/>
    </source>
</evidence>
<dbReference type="PANTHER" id="PTHR42920:SF5">
    <property type="entry name" value="EAMA DOMAIN-CONTAINING PROTEIN"/>
    <property type="match status" value="1"/>
</dbReference>
<sequence>MPMPMPMPTSTSSFVSSATRLRVRPRTSILGSKSASSSLHQIEERVPPSYSTRRSGPVLPAWSGLSSRRKRTQSGPLVLRSSRQDSCYESIIDGNKEELGSKIINTTAFNQIELPGTDEGYDLERDDPIDYSTAEEQAQPFRVWGLPLQSVILLNLVAVIFGTQHAVIKSVVDDSTVGLGSNFAHWVESSLGLDIGGTIQDDSAAAYFTLARFGMAALLASPYTPGLRQMFSPKSESYQEENESVKLAWRYGAELGLFMFLGYAFQAVGLETTSASRSGFFLYLNVKFVPFFSAFLFGKRVELSTWISALVAFAGTGLLAFDNASNGSAGTLSIGDLWSIAAAAASAMFILRMETASKNVTLSSELNAATLWTVVFLSSAWTIWASASYDSFEITQGFPSVFADSAKQTIATIIRHPLPLIYLGSVTTALANLIQSKAQKDVSAERAAVIYAMDPVYGAAFSNLLLGESLGGYGIVGALFIVVAAATSAIFDGRDDDGDLKDNNI</sequence>
<proteinExistence type="predicted"/>
<feature type="domain" description="EamA" evidence="8">
    <location>
        <begin position="237"/>
        <end position="319"/>
    </location>
</feature>
<evidence type="ECO:0000256" key="3">
    <source>
        <dbReference type="ARBA" id="ARBA00022692"/>
    </source>
</evidence>
<evidence type="ECO:0000313" key="10">
    <source>
        <dbReference type="Proteomes" id="UP000266841"/>
    </source>
</evidence>
<feature type="transmembrane region" description="Helical" evidence="7">
    <location>
        <begin position="204"/>
        <end position="226"/>
    </location>
</feature>
<dbReference type="PANTHER" id="PTHR42920">
    <property type="entry name" value="OS03G0707200 PROTEIN-RELATED"/>
    <property type="match status" value="1"/>
</dbReference>
<dbReference type="Proteomes" id="UP000266841">
    <property type="component" value="Unassembled WGS sequence"/>
</dbReference>
<dbReference type="GO" id="GO:0005886">
    <property type="term" value="C:plasma membrane"/>
    <property type="evidence" value="ECO:0007669"/>
    <property type="project" value="UniProtKB-SubCell"/>
</dbReference>